<dbReference type="GO" id="GO:0016020">
    <property type="term" value="C:membrane"/>
    <property type="evidence" value="ECO:0007669"/>
    <property type="project" value="TreeGrafter"/>
</dbReference>
<keyword evidence="10" id="KW-1185">Reference proteome</keyword>
<dbReference type="Pfam" id="PF23350">
    <property type="entry name" value="BBS2_pf"/>
    <property type="match status" value="1"/>
</dbReference>
<feature type="domain" description="Ciliary BBSome complex subunit 2 middle region" evidence="8">
    <location>
        <begin position="154"/>
        <end position="218"/>
    </location>
</feature>
<dbReference type="PANTHER" id="PTHR32465:SF0">
    <property type="entry name" value="BARDET-BIEDL SYNDROME 2 PROTEIN"/>
    <property type="match status" value="1"/>
</dbReference>
<evidence type="ECO:0000256" key="2">
    <source>
        <dbReference type="ARBA" id="ARBA00004245"/>
    </source>
</evidence>
<evidence type="ECO:0000256" key="5">
    <source>
        <dbReference type="ARBA" id="ARBA00023212"/>
    </source>
</evidence>
<evidence type="ECO:0000259" key="8">
    <source>
        <dbReference type="Pfam" id="PF14783"/>
    </source>
</evidence>
<sequence>MNISGGALKAAYSFGFNHRIVKNGAGVGLFDDTFSNSTGNVQAQKMVFATDTNKIVLQTQEEGSGQEPIIICGCGTTIWGLKPDGSDVFWTALGDDINVLELCDMDGDGRNEVKIVSFPCFINTNPMFSCWLARMGLRSKCSKMLLFGMNLTRDPTMALCSLRVGTFAFGLSSGVVGVYSNGERHWRVKTKSQIVSLLPFPDSDHVVCVWHNGKIDVRGVDSGEIRCKEQIEGDMLGLVFRNGQVHGIEFRKDEGTGDDSQKLMREYGQRKHNLLEELKNYERRESDECGLDLSLERGLCLHLSINNNVPIKAVLLFAEGIFESECYSIHPMERSSLPSCLPIFAQPKILLLSCLSKCSQVSLWKSKCTFLRSTRCCRNLPLFLHVDSLTVEPKGSYLEFKLAQPARPDQLSSWLTENFIFPEDLETIGEKLWDEHGDFIVKFVCTRNSEPLILEILSSGETTIKINDIESAGSILQSLAAHLNVKDLETRAFFPNSLQVVQNAINTMDESMRLMTVCPVTCHKAVRNAADSRKIYLRVAMLNENL</sequence>
<evidence type="ECO:0000259" key="7">
    <source>
        <dbReference type="Pfam" id="PF14782"/>
    </source>
</evidence>
<evidence type="ECO:0000256" key="6">
    <source>
        <dbReference type="ARBA" id="ARBA00023273"/>
    </source>
</evidence>
<proteinExistence type="predicted"/>
<dbReference type="GO" id="GO:0031514">
    <property type="term" value="C:motile cilium"/>
    <property type="evidence" value="ECO:0007669"/>
    <property type="project" value="TreeGrafter"/>
</dbReference>
<dbReference type="AlphaFoldDB" id="A0A915E3B2"/>
<dbReference type="InterPro" id="IPR029333">
    <property type="entry name" value="BBS2_GAE_dom"/>
</dbReference>
<dbReference type="Pfam" id="PF14782">
    <property type="entry name" value="BBS2_GAE"/>
    <property type="match status" value="1"/>
</dbReference>
<dbReference type="InterPro" id="IPR029429">
    <property type="entry name" value="BBS2_Mid"/>
</dbReference>
<dbReference type="InterPro" id="IPR016616">
    <property type="entry name" value="Bardet-Biedl_syndrome_2_prot"/>
</dbReference>
<comment type="subcellular location">
    <subcellularLocation>
        <location evidence="1">Cell projection</location>
        <location evidence="1">Cilium</location>
    </subcellularLocation>
    <subcellularLocation>
        <location evidence="2">Cytoplasm</location>
        <location evidence="2">Cytoskeleton</location>
    </subcellularLocation>
</comment>
<dbReference type="InterPro" id="IPR011044">
    <property type="entry name" value="Quino_amine_DH_bsu"/>
</dbReference>
<dbReference type="Pfam" id="PF14783">
    <property type="entry name" value="BBS2_Mid"/>
    <property type="match status" value="1"/>
</dbReference>
<dbReference type="GO" id="GO:1905515">
    <property type="term" value="P:non-motile cilium assembly"/>
    <property type="evidence" value="ECO:0007669"/>
    <property type="project" value="InterPro"/>
</dbReference>
<evidence type="ECO:0000313" key="10">
    <source>
        <dbReference type="Proteomes" id="UP000887574"/>
    </source>
</evidence>
<dbReference type="PANTHER" id="PTHR32465">
    <property type="entry name" value="BARDET-BIEDL SYNDROME 2 PROTEIN"/>
    <property type="match status" value="1"/>
</dbReference>
<accession>A0A915E3B2</accession>
<organism evidence="10 11">
    <name type="scientific">Ditylenchus dipsaci</name>
    <dbReference type="NCBI Taxonomy" id="166011"/>
    <lineage>
        <taxon>Eukaryota</taxon>
        <taxon>Metazoa</taxon>
        <taxon>Ecdysozoa</taxon>
        <taxon>Nematoda</taxon>
        <taxon>Chromadorea</taxon>
        <taxon>Rhabditida</taxon>
        <taxon>Tylenchina</taxon>
        <taxon>Tylenchomorpha</taxon>
        <taxon>Sphaerularioidea</taxon>
        <taxon>Anguinidae</taxon>
        <taxon>Anguininae</taxon>
        <taxon>Ditylenchus</taxon>
    </lineage>
</organism>
<feature type="domain" description="BBS2 platform" evidence="9">
    <location>
        <begin position="391"/>
        <end position="482"/>
    </location>
</feature>
<evidence type="ECO:0000256" key="3">
    <source>
        <dbReference type="ARBA" id="ARBA00022490"/>
    </source>
</evidence>
<dbReference type="InterPro" id="IPR055379">
    <property type="entry name" value="BBS2_pf_dom"/>
</dbReference>
<evidence type="ECO:0000259" key="9">
    <source>
        <dbReference type="Pfam" id="PF23350"/>
    </source>
</evidence>
<keyword evidence="5" id="KW-0206">Cytoskeleton</keyword>
<dbReference type="Proteomes" id="UP000887574">
    <property type="component" value="Unplaced"/>
</dbReference>
<evidence type="ECO:0000313" key="11">
    <source>
        <dbReference type="WBParaSite" id="jg26027"/>
    </source>
</evidence>
<name>A0A915E3B2_9BILA</name>
<keyword evidence="4" id="KW-0969">Cilium</keyword>
<feature type="domain" description="BBS2 GAE" evidence="7">
    <location>
        <begin position="297"/>
        <end position="335"/>
    </location>
</feature>
<evidence type="ECO:0000256" key="1">
    <source>
        <dbReference type="ARBA" id="ARBA00004138"/>
    </source>
</evidence>
<dbReference type="SUPFAM" id="SSF50969">
    <property type="entry name" value="YVTN repeat-like/Quinoprotein amine dehydrogenase"/>
    <property type="match status" value="1"/>
</dbReference>
<protein>
    <submittedName>
        <fullName evidence="11">Uncharacterized protein</fullName>
    </submittedName>
</protein>
<reference evidence="11" key="1">
    <citation type="submission" date="2022-11" db="UniProtKB">
        <authorList>
            <consortium name="WormBaseParasite"/>
        </authorList>
    </citation>
    <scope>IDENTIFICATION</scope>
</reference>
<dbReference type="GO" id="GO:0036064">
    <property type="term" value="C:ciliary basal body"/>
    <property type="evidence" value="ECO:0007669"/>
    <property type="project" value="TreeGrafter"/>
</dbReference>
<evidence type="ECO:0000256" key="4">
    <source>
        <dbReference type="ARBA" id="ARBA00023069"/>
    </source>
</evidence>
<dbReference type="GO" id="GO:0034464">
    <property type="term" value="C:BBSome"/>
    <property type="evidence" value="ECO:0007669"/>
    <property type="project" value="InterPro"/>
</dbReference>
<dbReference type="WBParaSite" id="jg26027">
    <property type="protein sequence ID" value="jg26027"/>
    <property type="gene ID" value="jg26027"/>
</dbReference>
<keyword evidence="3" id="KW-0963">Cytoplasm</keyword>
<keyword evidence="6" id="KW-0966">Cell projection</keyword>